<accession>A0AAW1I1M0</accession>
<dbReference type="Proteomes" id="UP001443914">
    <property type="component" value="Unassembled WGS sequence"/>
</dbReference>
<dbReference type="FunFam" id="2.60.120.10:FF:000044">
    <property type="entry name" value="Mannose-6-phosphate isomerase"/>
    <property type="match status" value="1"/>
</dbReference>
<dbReference type="GO" id="GO:0004476">
    <property type="term" value="F:mannose-6-phosphate isomerase activity"/>
    <property type="evidence" value="ECO:0007669"/>
    <property type="project" value="UniProtKB-EC"/>
</dbReference>
<dbReference type="InterPro" id="IPR046458">
    <property type="entry name" value="PMI_typeI_hel"/>
</dbReference>
<dbReference type="GO" id="GO:0010043">
    <property type="term" value="P:response to zinc ion"/>
    <property type="evidence" value="ECO:0007669"/>
    <property type="project" value="UniProtKB-ARBA"/>
</dbReference>
<evidence type="ECO:0000256" key="3">
    <source>
        <dbReference type="ARBA" id="ARBA00004666"/>
    </source>
</evidence>
<dbReference type="InterPro" id="IPR046457">
    <property type="entry name" value="PMI_typeI_cat"/>
</dbReference>
<dbReference type="Pfam" id="PF20511">
    <property type="entry name" value="PMI_typeI_cat"/>
    <property type="match status" value="1"/>
</dbReference>
<dbReference type="PROSITE" id="PS00965">
    <property type="entry name" value="PMI_I_1"/>
    <property type="match status" value="1"/>
</dbReference>
<evidence type="ECO:0000256" key="1">
    <source>
        <dbReference type="ARBA" id="ARBA00000757"/>
    </source>
</evidence>
<dbReference type="PANTHER" id="PTHR10309:SF0">
    <property type="entry name" value="MANNOSE-6-PHOSPHATE ISOMERASE"/>
    <property type="match status" value="1"/>
</dbReference>
<dbReference type="InterPro" id="IPR016305">
    <property type="entry name" value="Mannose-6-P_Isomerase"/>
</dbReference>
<evidence type="ECO:0000256" key="9">
    <source>
        <dbReference type="RuleBase" id="RU004189"/>
    </source>
</evidence>
<dbReference type="GO" id="GO:0005975">
    <property type="term" value="P:carbohydrate metabolic process"/>
    <property type="evidence" value="ECO:0007669"/>
    <property type="project" value="InterPro"/>
</dbReference>
<name>A0AAW1I1M0_SAPOF</name>
<evidence type="ECO:0000256" key="10">
    <source>
        <dbReference type="SAM" id="Phobius"/>
    </source>
</evidence>
<organism evidence="14 15">
    <name type="scientific">Saponaria officinalis</name>
    <name type="common">Common soapwort</name>
    <name type="synonym">Lychnis saponaria</name>
    <dbReference type="NCBI Taxonomy" id="3572"/>
    <lineage>
        <taxon>Eukaryota</taxon>
        <taxon>Viridiplantae</taxon>
        <taxon>Streptophyta</taxon>
        <taxon>Embryophyta</taxon>
        <taxon>Tracheophyta</taxon>
        <taxon>Spermatophyta</taxon>
        <taxon>Magnoliopsida</taxon>
        <taxon>eudicotyledons</taxon>
        <taxon>Gunneridae</taxon>
        <taxon>Pentapetalae</taxon>
        <taxon>Caryophyllales</taxon>
        <taxon>Caryophyllaceae</taxon>
        <taxon>Caryophylleae</taxon>
        <taxon>Saponaria</taxon>
    </lineage>
</organism>
<keyword evidence="10" id="KW-1133">Transmembrane helix</keyword>
<dbReference type="GO" id="GO:0005829">
    <property type="term" value="C:cytosol"/>
    <property type="evidence" value="ECO:0007669"/>
    <property type="project" value="TreeGrafter"/>
</dbReference>
<evidence type="ECO:0000256" key="2">
    <source>
        <dbReference type="ARBA" id="ARBA00001947"/>
    </source>
</evidence>
<dbReference type="InterPro" id="IPR018050">
    <property type="entry name" value="Pmannose_isomerase-type1_CS"/>
</dbReference>
<keyword evidence="8" id="KW-0413">Isomerase</keyword>
<feature type="transmembrane region" description="Helical" evidence="10">
    <location>
        <begin position="12"/>
        <end position="29"/>
    </location>
</feature>
<dbReference type="FunFam" id="1.10.441.10:FF:000001">
    <property type="entry name" value="Mannose-6-phosphate isomerase"/>
    <property type="match status" value="1"/>
</dbReference>
<dbReference type="Gene3D" id="2.60.120.10">
    <property type="entry name" value="Jelly Rolls"/>
    <property type="match status" value="2"/>
</dbReference>
<comment type="caution">
    <text evidence="14">The sequence shown here is derived from an EMBL/GenBank/DDBJ whole genome shotgun (WGS) entry which is preliminary data.</text>
</comment>
<keyword evidence="15" id="KW-1185">Reference proteome</keyword>
<dbReference type="EC" id="5.3.1.8" evidence="5"/>
<feature type="domain" description="Phosphomannose isomerase type I C-terminal" evidence="11">
    <location>
        <begin position="403"/>
        <end position="444"/>
    </location>
</feature>
<comment type="pathway">
    <text evidence="3">Nucleotide-sugar biosynthesis; GDP-alpha-D-mannose biosynthesis; alpha-D-mannose 1-phosphate from D-fructose 6-phosphate: step 1/2.</text>
</comment>
<sequence length="486" mass="54677">MEFIIDGESCLILIRISIIFLGICLISLLKRKNTPIEKNNNQLKKIRVLNGVWRNEEKLHRLRCTVKNYDWGKIGENTEVCRLYKENSREFVDPNKPYAELWMGTHDSGSSYVVRNDRIVINGNFNHGYGVKCEGFEGETLKNWIENHPYVLGEKVLEKWGCDLPFLFKVLSVAKPLSIQAHPCKELAKKLHLKYPNVYKDANHKPEMALAVTKFEILCGFVGIEDLQKTLDNVPEISQLVGSAVVNRVANITPKDGEEKVKAALRQLFTQIMSAGDHVIAEVLSRLISRLRKKENLTPEENLVLRLEEQYPGDVGVLAAFLMNFVTLNPGEALCLGANELHAYVSGECIECMATSDNVVRAGLTQKQRDVKTLCDMLTYKQGRPEVLRGFNVEGTDGCTKRYRPPFEEFEVDHCDLSEGRTITFPSVAGPSLFLVTKGTGTIRSGFSVETVRFGDVLFAPANTKLTISSDTRLELYRAGVNSKFL</sequence>
<protein>
    <recommendedName>
        <fullName evidence="5">mannose-6-phosphate isomerase</fullName>
        <ecNumber evidence="5">5.3.1.8</ecNumber>
    </recommendedName>
</protein>
<dbReference type="InterPro" id="IPR001250">
    <property type="entry name" value="Man6P_Isoase-1"/>
</dbReference>
<evidence type="ECO:0000259" key="13">
    <source>
        <dbReference type="Pfam" id="PF20512"/>
    </source>
</evidence>
<dbReference type="Pfam" id="PF20512">
    <property type="entry name" value="PMI_typeI_hel"/>
    <property type="match status" value="1"/>
</dbReference>
<evidence type="ECO:0000256" key="5">
    <source>
        <dbReference type="ARBA" id="ARBA00011956"/>
    </source>
</evidence>
<dbReference type="CDD" id="cd07011">
    <property type="entry name" value="cupin_PMI_type_I_N"/>
    <property type="match status" value="1"/>
</dbReference>
<dbReference type="Pfam" id="PF01238">
    <property type="entry name" value="PMI_typeI_C"/>
    <property type="match status" value="1"/>
</dbReference>
<dbReference type="PRINTS" id="PR00714">
    <property type="entry name" value="MAN6PISMRASE"/>
</dbReference>
<gene>
    <name evidence="14" type="ORF">RND81_10G122700</name>
</gene>
<proteinExistence type="inferred from homology"/>
<comment type="similarity">
    <text evidence="4 9">Belongs to the mannose-6-phosphate isomerase type 1 family.</text>
</comment>
<dbReference type="GO" id="GO:0046686">
    <property type="term" value="P:response to cadmium ion"/>
    <property type="evidence" value="ECO:0007669"/>
    <property type="project" value="UniProtKB-ARBA"/>
</dbReference>
<dbReference type="SUPFAM" id="SSF51182">
    <property type="entry name" value="RmlC-like cupins"/>
    <property type="match status" value="1"/>
</dbReference>
<evidence type="ECO:0000256" key="7">
    <source>
        <dbReference type="ARBA" id="ARBA00022833"/>
    </source>
</evidence>
<feature type="domain" description="Phosphomannose isomerase type I catalytic" evidence="12">
    <location>
        <begin position="59"/>
        <end position="221"/>
    </location>
</feature>
<comment type="cofactor">
    <cofactor evidence="2">
        <name>Zn(2+)</name>
        <dbReference type="ChEBI" id="CHEBI:29105"/>
    </cofactor>
</comment>
<dbReference type="NCBIfam" id="TIGR00218">
    <property type="entry name" value="manA"/>
    <property type="match status" value="1"/>
</dbReference>
<dbReference type="PANTHER" id="PTHR10309">
    <property type="entry name" value="MANNOSE-6-PHOSPHATE ISOMERASE"/>
    <property type="match status" value="1"/>
</dbReference>
<dbReference type="EMBL" id="JBDFQZ010000010">
    <property type="protein sequence ID" value="KAK9683197.1"/>
    <property type="molecule type" value="Genomic_DNA"/>
</dbReference>
<dbReference type="AlphaFoldDB" id="A0AAW1I1M0"/>
<evidence type="ECO:0000256" key="4">
    <source>
        <dbReference type="ARBA" id="ARBA00010772"/>
    </source>
</evidence>
<evidence type="ECO:0000259" key="12">
    <source>
        <dbReference type="Pfam" id="PF20511"/>
    </source>
</evidence>
<dbReference type="InterPro" id="IPR046456">
    <property type="entry name" value="PMI_typeI_C"/>
</dbReference>
<evidence type="ECO:0000313" key="14">
    <source>
        <dbReference type="EMBL" id="KAK9683197.1"/>
    </source>
</evidence>
<keyword evidence="6" id="KW-0479">Metal-binding</keyword>
<evidence type="ECO:0000313" key="15">
    <source>
        <dbReference type="Proteomes" id="UP001443914"/>
    </source>
</evidence>
<dbReference type="InterPro" id="IPR014710">
    <property type="entry name" value="RmlC-like_jellyroll"/>
</dbReference>
<feature type="domain" description="Phosphomannose isomerase type I helical insertion" evidence="13">
    <location>
        <begin position="248"/>
        <end position="322"/>
    </location>
</feature>
<dbReference type="Gene3D" id="1.10.441.10">
    <property type="entry name" value="Phosphomannose Isomerase, domain 2"/>
    <property type="match status" value="1"/>
</dbReference>
<dbReference type="GO" id="GO:0009416">
    <property type="term" value="P:response to light stimulus"/>
    <property type="evidence" value="ECO:0007669"/>
    <property type="project" value="UniProtKB-ARBA"/>
</dbReference>
<dbReference type="GO" id="GO:0033591">
    <property type="term" value="P:response to L-ascorbic acid"/>
    <property type="evidence" value="ECO:0007669"/>
    <property type="project" value="UniProtKB-ARBA"/>
</dbReference>
<reference evidence="14" key="1">
    <citation type="submission" date="2024-03" db="EMBL/GenBank/DDBJ databases">
        <title>WGS assembly of Saponaria officinalis var. Norfolk2.</title>
        <authorList>
            <person name="Jenkins J."/>
            <person name="Shu S."/>
            <person name="Grimwood J."/>
            <person name="Barry K."/>
            <person name="Goodstein D."/>
            <person name="Schmutz J."/>
            <person name="Leebens-Mack J."/>
            <person name="Osbourn A."/>
        </authorList>
    </citation>
    <scope>NUCLEOTIDE SEQUENCE [LARGE SCALE GENOMIC DNA]</scope>
    <source>
        <strain evidence="14">JIC</strain>
    </source>
</reference>
<evidence type="ECO:0000259" key="11">
    <source>
        <dbReference type="Pfam" id="PF01238"/>
    </source>
</evidence>
<dbReference type="GO" id="GO:0009298">
    <property type="term" value="P:GDP-mannose biosynthetic process"/>
    <property type="evidence" value="ECO:0007669"/>
    <property type="project" value="InterPro"/>
</dbReference>
<keyword evidence="7" id="KW-0862">Zinc</keyword>
<evidence type="ECO:0000256" key="8">
    <source>
        <dbReference type="ARBA" id="ARBA00023235"/>
    </source>
</evidence>
<keyword evidence="10" id="KW-0812">Transmembrane</keyword>
<dbReference type="GO" id="GO:0008270">
    <property type="term" value="F:zinc ion binding"/>
    <property type="evidence" value="ECO:0007669"/>
    <property type="project" value="InterPro"/>
</dbReference>
<keyword evidence="10" id="KW-0472">Membrane</keyword>
<comment type="catalytic activity">
    <reaction evidence="1">
        <text>D-mannose 6-phosphate = D-fructose 6-phosphate</text>
        <dbReference type="Rhea" id="RHEA:12356"/>
        <dbReference type="ChEBI" id="CHEBI:58735"/>
        <dbReference type="ChEBI" id="CHEBI:61527"/>
        <dbReference type="EC" id="5.3.1.8"/>
    </reaction>
</comment>
<dbReference type="InterPro" id="IPR011051">
    <property type="entry name" value="RmlC_Cupin_sf"/>
</dbReference>
<evidence type="ECO:0000256" key="6">
    <source>
        <dbReference type="ARBA" id="ARBA00022723"/>
    </source>
</evidence>